<evidence type="ECO:0000256" key="1">
    <source>
        <dbReference type="SAM" id="MobiDB-lite"/>
    </source>
</evidence>
<feature type="region of interest" description="Disordered" evidence="1">
    <location>
        <begin position="416"/>
        <end position="444"/>
    </location>
</feature>
<dbReference type="EMBL" id="QVID01000002">
    <property type="protein sequence ID" value="RFN57695.1"/>
    <property type="molecule type" value="Genomic_DNA"/>
</dbReference>
<evidence type="ECO:0000313" key="3">
    <source>
        <dbReference type="Proteomes" id="UP000261082"/>
    </source>
</evidence>
<name>A0A3E1Q6D2_9FLAO</name>
<organism evidence="2 3">
    <name type="scientific">Marixanthomonas ophiurae</name>
    <dbReference type="NCBI Taxonomy" id="387659"/>
    <lineage>
        <taxon>Bacteria</taxon>
        <taxon>Pseudomonadati</taxon>
        <taxon>Bacteroidota</taxon>
        <taxon>Flavobacteriia</taxon>
        <taxon>Flavobacteriales</taxon>
        <taxon>Flavobacteriaceae</taxon>
        <taxon>Marixanthomonas</taxon>
    </lineage>
</organism>
<dbReference type="Proteomes" id="UP000261082">
    <property type="component" value="Unassembled WGS sequence"/>
</dbReference>
<accession>A0A3E1Q6D2</accession>
<dbReference type="OrthoDB" id="9909389at2"/>
<keyword evidence="3" id="KW-1185">Reference proteome</keyword>
<evidence type="ECO:0000313" key="2">
    <source>
        <dbReference type="EMBL" id="RFN57695.1"/>
    </source>
</evidence>
<proteinExistence type="predicted"/>
<comment type="caution">
    <text evidence="2">The sequence shown here is derived from an EMBL/GenBank/DDBJ whole genome shotgun (WGS) entry which is preliminary data.</text>
</comment>
<sequence>MKKTLFVLFLSVLSIQCSKSNDDTVVVEEETEEEENDDTIETEELIFTINVDGNYFSEDYSGTLYISDEEGTILAQTTLKNNQGNTLTIDAEVNKQYDAIVSYIIPEDSNFPEENYFVSVFQNIKSSTYNLSRQITEDDTPKHTLELVSTGNLEIIRLSSFFRGTGSGANGGIYTFEGKARTSPGDFYISLQKDTEDFGRYYWVKNITENSSYSFDYEELPITAVVETEFPDVDNATIFVEGYRNQHPSVGIHLSKIGNTDQLHPYQTYTPNGIFDYYRFYTRFNVGNASYNINSFEKQLPSGIEVPALDFSIENFVVNNTAITTNSNYDAARASYNLMVENEIYILFNVYSEKVEGLSASKARLFDAIFENIASAQASSLEPNSITLFSYNYIDTYDDFLDYFLGGKQRPTVPGTYTESVSKSLDQPKHRDRSSRLNKKYEVE</sequence>
<gene>
    <name evidence="2" type="ORF">DZ858_10615</name>
</gene>
<dbReference type="RefSeq" id="WP_117159643.1">
    <property type="nucleotide sequence ID" value="NZ_QVID01000002.1"/>
</dbReference>
<feature type="compositionally biased region" description="Polar residues" evidence="1">
    <location>
        <begin position="416"/>
        <end position="425"/>
    </location>
</feature>
<protein>
    <submittedName>
        <fullName evidence="2">Uncharacterized protein</fullName>
    </submittedName>
</protein>
<dbReference type="AlphaFoldDB" id="A0A3E1Q6D2"/>
<reference evidence="2 3" key="1">
    <citation type="journal article" date="2007" name="Int. J. Syst. Evol. Microbiol.">
        <title>Marixanthomonas ophiurae gen. nov., sp. nov., a marine bacterium of the family Flavobacteriaceae isolated from a deep-sea brittle star.</title>
        <authorList>
            <person name="Romanenko L.A."/>
            <person name="Uchino M."/>
            <person name="Frolova G.M."/>
            <person name="Mikhailov V.V."/>
        </authorList>
    </citation>
    <scope>NUCLEOTIDE SEQUENCE [LARGE SCALE GENOMIC DNA]</scope>
    <source>
        <strain evidence="2 3">KMM 3046</strain>
    </source>
</reference>